<evidence type="ECO:0000313" key="1">
    <source>
        <dbReference type="EMBL" id="RRJ54831.1"/>
    </source>
</evidence>
<dbReference type="AlphaFoldDB" id="A0A3P3T9W6"/>
<organism evidence="1 2">
    <name type="scientific">Paenibacillus oralis</name>
    <dbReference type="NCBI Taxonomy" id="2490856"/>
    <lineage>
        <taxon>Bacteria</taxon>
        <taxon>Bacillati</taxon>
        <taxon>Bacillota</taxon>
        <taxon>Bacilli</taxon>
        <taxon>Bacillales</taxon>
        <taxon>Paenibacillaceae</taxon>
        <taxon>Paenibacillus</taxon>
    </lineage>
</organism>
<proteinExistence type="predicted"/>
<reference evidence="1 2" key="1">
    <citation type="submission" date="2018-11" db="EMBL/GenBank/DDBJ databases">
        <title>Genome sequencing of Paenibacillus sp. KCOM 3021 (= ChDC PVNT-B20).</title>
        <authorList>
            <person name="Kook J.-K."/>
            <person name="Park S.-N."/>
            <person name="Lim Y.K."/>
        </authorList>
    </citation>
    <scope>NUCLEOTIDE SEQUENCE [LARGE SCALE GENOMIC DNA]</scope>
    <source>
        <strain evidence="1 2">KCOM 3021</strain>
    </source>
</reference>
<dbReference type="EMBL" id="RRCN01000002">
    <property type="protein sequence ID" value="RRJ54831.1"/>
    <property type="molecule type" value="Genomic_DNA"/>
</dbReference>
<dbReference type="RefSeq" id="WP_128635915.1">
    <property type="nucleotide sequence ID" value="NZ_RRCN01000002.1"/>
</dbReference>
<keyword evidence="2" id="KW-1185">Reference proteome</keyword>
<protein>
    <submittedName>
        <fullName evidence="1">Uncharacterized protein</fullName>
    </submittedName>
</protein>
<accession>A0A3P3T9W6</accession>
<evidence type="ECO:0000313" key="2">
    <source>
        <dbReference type="Proteomes" id="UP000267017"/>
    </source>
</evidence>
<dbReference type="Proteomes" id="UP000267017">
    <property type="component" value="Unassembled WGS sequence"/>
</dbReference>
<gene>
    <name evidence="1" type="ORF">EHV15_35245</name>
</gene>
<name>A0A3P3T9W6_9BACL</name>
<sequence length="92" mass="10433">MKKNISEILEQAGVTIDDLVSAINLAGGRDPGTPIIYSEKCEIATCGKVFFSVTQDHFMRLNNNHPTHCPTCREAIRRKKKAELKRNKYSRK</sequence>
<comment type="caution">
    <text evidence="1">The sequence shown here is derived from an EMBL/GenBank/DDBJ whole genome shotgun (WGS) entry which is preliminary data.</text>
</comment>